<proteinExistence type="inferred from homology"/>
<dbReference type="AlphaFoldDB" id="A0A1V6N2U3"/>
<gene>
    <name evidence="9" type="ORF">MBBAR_6c00370</name>
</gene>
<evidence type="ECO:0000256" key="2">
    <source>
        <dbReference type="ARBA" id="ARBA00006939"/>
    </source>
</evidence>
<feature type="transmembrane region" description="Helical" evidence="8">
    <location>
        <begin position="305"/>
        <end position="323"/>
    </location>
</feature>
<dbReference type="GO" id="GO:0005886">
    <property type="term" value="C:plasma membrane"/>
    <property type="evidence" value="ECO:0007669"/>
    <property type="project" value="UniProtKB-SubCell"/>
</dbReference>
<comment type="similarity">
    <text evidence="2">Belongs to the ZIP transporter (TC 2.A.5) family.</text>
</comment>
<feature type="transmembrane region" description="Helical" evidence="8">
    <location>
        <begin position="200"/>
        <end position="224"/>
    </location>
</feature>
<keyword evidence="10" id="KW-1185">Reference proteome</keyword>
<dbReference type="PANTHER" id="PTHR11040:SF211">
    <property type="entry name" value="ZINC TRANSPORTER ZIP11"/>
    <property type="match status" value="1"/>
</dbReference>
<evidence type="ECO:0000256" key="5">
    <source>
        <dbReference type="ARBA" id="ARBA00022833"/>
    </source>
</evidence>
<evidence type="ECO:0000313" key="10">
    <source>
        <dbReference type="Proteomes" id="UP000191661"/>
    </source>
</evidence>
<name>A0A1V6N2U3_METAZ</name>
<keyword evidence="7 8" id="KW-0472">Membrane</keyword>
<protein>
    <submittedName>
        <fullName evidence="9">Putative transporter protein</fullName>
    </submittedName>
</protein>
<feature type="transmembrane region" description="Helical" evidence="8">
    <location>
        <begin position="36"/>
        <end position="57"/>
    </location>
</feature>
<dbReference type="GO" id="GO:0005385">
    <property type="term" value="F:zinc ion transmembrane transporter activity"/>
    <property type="evidence" value="ECO:0007669"/>
    <property type="project" value="TreeGrafter"/>
</dbReference>
<keyword evidence="3" id="KW-1003">Cell membrane</keyword>
<dbReference type="EMBL" id="JXMW01000006">
    <property type="protein sequence ID" value="OQD58927.1"/>
    <property type="molecule type" value="Genomic_DNA"/>
</dbReference>
<evidence type="ECO:0000256" key="1">
    <source>
        <dbReference type="ARBA" id="ARBA00004651"/>
    </source>
</evidence>
<feature type="transmembrane region" description="Helical" evidence="8">
    <location>
        <begin position="244"/>
        <end position="265"/>
    </location>
</feature>
<feature type="transmembrane region" description="Helical" evidence="8">
    <location>
        <begin position="69"/>
        <end position="89"/>
    </location>
</feature>
<evidence type="ECO:0000313" key="9">
    <source>
        <dbReference type="EMBL" id="OQD58927.1"/>
    </source>
</evidence>
<evidence type="ECO:0000256" key="4">
    <source>
        <dbReference type="ARBA" id="ARBA00022692"/>
    </source>
</evidence>
<keyword evidence="6 8" id="KW-1133">Transmembrane helix</keyword>
<reference evidence="9 10" key="1">
    <citation type="submission" date="2014-12" db="EMBL/GenBank/DDBJ databases">
        <title>Genome sequence of Methanobrevibacter arboriphilicus DH1, DSM1125.</title>
        <authorList>
            <person name="Poehlein A."/>
            <person name="Thauer R.K."/>
            <person name="Seedorf H."/>
            <person name="Daniel R."/>
        </authorList>
    </citation>
    <scope>NUCLEOTIDE SEQUENCE [LARGE SCALE GENOMIC DNA]</scope>
    <source>
        <strain evidence="9 10">DH1</strain>
    </source>
</reference>
<feature type="transmembrane region" description="Helical" evidence="8">
    <location>
        <begin position="6"/>
        <end position="29"/>
    </location>
</feature>
<evidence type="ECO:0000256" key="3">
    <source>
        <dbReference type="ARBA" id="ARBA00022475"/>
    </source>
</evidence>
<evidence type="ECO:0000256" key="7">
    <source>
        <dbReference type="ARBA" id="ARBA00023136"/>
    </source>
</evidence>
<evidence type="ECO:0000256" key="8">
    <source>
        <dbReference type="SAM" id="Phobius"/>
    </source>
</evidence>
<organism evidence="9 10">
    <name type="scientific">Methanobrevibacter arboriphilus JCM 13429 = DSM 1125</name>
    <dbReference type="NCBI Taxonomy" id="1300164"/>
    <lineage>
        <taxon>Archaea</taxon>
        <taxon>Methanobacteriati</taxon>
        <taxon>Methanobacteriota</taxon>
        <taxon>Methanomada group</taxon>
        <taxon>Methanobacteria</taxon>
        <taxon>Methanobacteriales</taxon>
        <taxon>Methanobacteriaceae</taxon>
        <taxon>Methanobrevibacter</taxon>
    </lineage>
</organism>
<keyword evidence="5" id="KW-0862">Zinc</keyword>
<comment type="subcellular location">
    <subcellularLocation>
        <location evidence="1">Cell membrane</location>
        <topology evidence="1">Multi-pass membrane protein</topology>
    </subcellularLocation>
</comment>
<dbReference type="Proteomes" id="UP000191661">
    <property type="component" value="Unassembled WGS sequence"/>
</dbReference>
<evidence type="ECO:0000256" key="6">
    <source>
        <dbReference type="ARBA" id="ARBA00022989"/>
    </source>
</evidence>
<dbReference type="OrthoDB" id="69837at2157"/>
<accession>A0A1V6N2U3</accession>
<dbReference type="Pfam" id="PF02535">
    <property type="entry name" value="Zip"/>
    <property type="match status" value="1"/>
</dbReference>
<comment type="caution">
    <text evidence="9">The sequence shown here is derived from an EMBL/GenBank/DDBJ whole genome shotgun (WGS) entry which is preliminary data.</text>
</comment>
<sequence>MFPDFIYASFWGFIGTFSLIIGSFLGYYFNIPKKILASFTIFSAGILSSAVCFEILFEAYSYGGLAPTVYGFIIGAFIFTIFDIVIHHLNIKNRKLKNLSNNNINFDNGYNDFNSSSNSSSNNKNENSKDNKSNILNNFYKNGDNSNRLFLGKGVLFSLKNALFEVYAHKSKKEYNKYQVESFIIMIGVILDGIPEAIAIGLLVVIGGPISLALVLSILIVNLFESLSGSTDMKLGGWNKKSILLIWSSVTILATISATLSFIIFSNTDHFVLSIALGIAAGALISLIADVMLPEAFKETHELTGLLMGLGFLTSFILSHLKFY</sequence>
<dbReference type="PANTHER" id="PTHR11040">
    <property type="entry name" value="ZINC/IRON TRANSPORTER"/>
    <property type="match status" value="1"/>
</dbReference>
<feature type="transmembrane region" description="Helical" evidence="8">
    <location>
        <begin position="271"/>
        <end position="293"/>
    </location>
</feature>
<keyword evidence="4 8" id="KW-0812">Transmembrane</keyword>
<dbReference type="RefSeq" id="WP_080459990.1">
    <property type="nucleotide sequence ID" value="NZ_JXMW01000006.1"/>
</dbReference>
<dbReference type="InterPro" id="IPR003689">
    <property type="entry name" value="ZIP"/>
</dbReference>